<name>A0A7L8EYA9_MONLA</name>
<dbReference type="InterPro" id="IPR004860">
    <property type="entry name" value="LAGLIDADG_dom"/>
</dbReference>
<keyword evidence="3" id="KW-0540">Nuclease</keyword>
<feature type="signal peptide" evidence="1">
    <location>
        <begin position="1"/>
        <end position="20"/>
    </location>
</feature>
<keyword evidence="1" id="KW-0732">Signal</keyword>
<geneLocation type="mitochondrion" evidence="3"/>
<proteinExistence type="predicted"/>
<keyword evidence="3" id="KW-0255">Endonuclease</keyword>
<dbReference type="Gene3D" id="3.10.28.10">
    <property type="entry name" value="Homing endonucleases"/>
    <property type="match status" value="2"/>
</dbReference>
<dbReference type="RefSeq" id="YP_009945127.1">
    <property type="nucleotide sequence ID" value="NC_051483.1"/>
</dbReference>
<evidence type="ECO:0000259" key="2">
    <source>
        <dbReference type="Pfam" id="PF03161"/>
    </source>
</evidence>
<dbReference type="EMBL" id="MN881998">
    <property type="protein sequence ID" value="QOE17491.1"/>
    <property type="molecule type" value="Genomic_DNA"/>
</dbReference>
<dbReference type="GO" id="GO:0004519">
    <property type="term" value="F:endonuclease activity"/>
    <property type="evidence" value="ECO:0007669"/>
    <property type="project" value="UniProtKB-KW"/>
</dbReference>
<sequence length="256" mass="29448">MRRFKFLYLLILCNTNGSRSILELSETNTESESESESESYLYAIPFISPRILGKHRIGPHNLEILSIIFGSLLGDGHMVKEKEGSRMKFYQGGANSDYLLWLHSKVAYLGYCKKNPPILRSRVLKDGSVSYYIRFESFTHTSFNWIQKEFYPKGRKIVPACIETYLTPLALAIWVQDDGCKIQKKGFKFCTNGYTLREVKLLSSILTNKYGLKTSIIKTGVVNQYGIYVIKGSMETLINIVRPYVHKSMLYKLYDL</sequence>
<feature type="domain" description="Homing endonuclease LAGLIDADG" evidence="2">
    <location>
        <begin position="66"/>
        <end position="237"/>
    </location>
</feature>
<organism evidence="3">
    <name type="scientific">Monilinia laxa</name>
    <name type="common">Brown rot fungus</name>
    <name type="synonym">Sclerotinia laxa</name>
    <dbReference type="NCBI Taxonomy" id="61186"/>
    <lineage>
        <taxon>Eukaryota</taxon>
        <taxon>Fungi</taxon>
        <taxon>Dikarya</taxon>
        <taxon>Ascomycota</taxon>
        <taxon>Pezizomycotina</taxon>
        <taxon>Leotiomycetes</taxon>
        <taxon>Helotiales</taxon>
        <taxon>Sclerotiniaceae</taxon>
        <taxon>Monilinia</taxon>
    </lineage>
</organism>
<dbReference type="Pfam" id="PF03161">
    <property type="entry name" value="LAGLIDADG_2"/>
    <property type="match status" value="1"/>
</dbReference>
<reference evidence="3" key="1">
    <citation type="journal article" date="2020" name="Sci. Rep.">
        <title>First characterization of the complete mitochondrial genome of fungal plant-pathogen Monilinia laxa which represents the mobile intron rich structure.</title>
        <authorList>
            <person name="Yildiz G."/>
            <person name="Ozkilinc H."/>
        </authorList>
    </citation>
    <scope>NUCLEOTIDE SEQUENCE</scope>
</reference>
<dbReference type="GeneID" id="60235981"/>
<dbReference type="SUPFAM" id="SSF55608">
    <property type="entry name" value="Homing endonucleases"/>
    <property type="match status" value="1"/>
</dbReference>
<protein>
    <submittedName>
        <fullName evidence="3">LAGLIDADG endonuclease</fullName>
    </submittedName>
</protein>
<accession>A0A7L8EYA9</accession>
<dbReference type="InterPro" id="IPR027434">
    <property type="entry name" value="Homing_endonucl"/>
</dbReference>
<evidence type="ECO:0000256" key="1">
    <source>
        <dbReference type="SAM" id="SignalP"/>
    </source>
</evidence>
<dbReference type="AlphaFoldDB" id="A0A7L8EYA9"/>
<evidence type="ECO:0000313" key="3">
    <source>
        <dbReference type="EMBL" id="QOE17491.1"/>
    </source>
</evidence>
<keyword evidence="3" id="KW-0378">Hydrolase</keyword>
<keyword evidence="3" id="KW-0496">Mitochondrion</keyword>
<feature type="chain" id="PRO_5029902374" evidence="1">
    <location>
        <begin position="21"/>
        <end position="256"/>
    </location>
</feature>